<keyword evidence="2" id="KW-1185">Reference proteome</keyword>
<comment type="caution">
    <text evidence="1">The sequence shown here is derived from an EMBL/GenBank/DDBJ whole genome shotgun (WGS) entry which is preliminary data.</text>
</comment>
<protein>
    <submittedName>
        <fullName evidence="1">Uncharacterized protein</fullName>
    </submittedName>
</protein>
<sequence length="159" mass="17137">MECGSRGGRNVECTGVGKAVGEAGTKWQEYSLAAPDVHHDGCCREPHRFRSLEETLVLESWYPCVPDLGRSPGQLWAGSDVPNSAIQGAARAWCPWGCCSSPSLAGRRHTPVSACNLTDEGWVAESLELEPSLEPTSGDARTLVHQDTGARIEDCKLFP</sequence>
<dbReference type="AlphaFoldDB" id="A0AAV7RGW7"/>
<evidence type="ECO:0000313" key="2">
    <source>
        <dbReference type="Proteomes" id="UP001066276"/>
    </source>
</evidence>
<gene>
    <name evidence="1" type="ORF">NDU88_003674</name>
</gene>
<accession>A0AAV7RGW7</accession>
<reference evidence="1" key="1">
    <citation type="journal article" date="2022" name="bioRxiv">
        <title>Sequencing and chromosome-scale assembly of the giantPleurodeles waltlgenome.</title>
        <authorList>
            <person name="Brown T."/>
            <person name="Elewa A."/>
            <person name="Iarovenko S."/>
            <person name="Subramanian E."/>
            <person name="Araus A.J."/>
            <person name="Petzold A."/>
            <person name="Susuki M."/>
            <person name="Suzuki K.-i.T."/>
            <person name="Hayashi T."/>
            <person name="Toyoda A."/>
            <person name="Oliveira C."/>
            <person name="Osipova E."/>
            <person name="Leigh N.D."/>
            <person name="Simon A."/>
            <person name="Yun M.H."/>
        </authorList>
    </citation>
    <scope>NUCLEOTIDE SEQUENCE</scope>
    <source>
        <strain evidence="1">20211129_DDA</strain>
        <tissue evidence="1">Liver</tissue>
    </source>
</reference>
<dbReference type="EMBL" id="JANPWB010000009">
    <property type="protein sequence ID" value="KAJ1150887.1"/>
    <property type="molecule type" value="Genomic_DNA"/>
</dbReference>
<proteinExistence type="predicted"/>
<dbReference type="Proteomes" id="UP001066276">
    <property type="component" value="Chromosome 5"/>
</dbReference>
<name>A0AAV7RGW7_PLEWA</name>
<organism evidence="1 2">
    <name type="scientific">Pleurodeles waltl</name>
    <name type="common">Iberian ribbed newt</name>
    <dbReference type="NCBI Taxonomy" id="8319"/>
    <lineage>
        <taxon>Eukaryota</taxon>
        <taxon>Metazoa</taxon>
        <taxon>Chordata</taxon>
        <taxon>Craniata</taxon>
        <taxon>Vertebrata</taxon>
        <taxon>Euteleostomi</taxon>
        <taxon>Amphibia</taxon>
        <taxon>Batrachia</taxon>
        <taxon>Caudata</taxon>
        <taxon>Salamandroidea</taxon>
        <taxon>Salamandridae</taxon>
        <taxon>Pleurodelinae</taxon>
        <taxon>Pleurodeles</taxon>
    </lineage>
</organism>
<evidence type="ECO:0000313" key="1">
    <source>
        <dbReference type="EMBL" id="KAJ1150887.1"/>
    </source>
</evidence>